<organism evidence="2 3">
    <name type="scientific">Paenibacillus contaminans</name>
    <dbReference type="NCBI Taxonomy" id="450362"/>
    <lineage>
        <taxon>Bacteria</taxon>
        <taxon>Bacillati</taxon>
        <taxon>Bacillota</taxon>
        <taxon>Bacilli</taxon>
        <taxon>Bacillales</taxon>
        <taxon>Paenibacillaceae</taxon>
        <taxon>Paenibacillus</taxon>
    </lineage>
</organism>
<protein>
    <submittedName>
        <fullName evidence="2">Septum formation initiator family protein</fullName>
    </submittedName>
</protein>
<dbReference type="Proteomes" id="UP000250369">
    <property type="component" value="Unassembled WGS sequence"/>
</dbReference>
<dbReference type="InterPro" id="IPR039076">
    <property type="entry name" value="DivIC"/>
</dbReference>
<dbReference type="Pfam" id="PF04977">
    <property type="entry name" value="DivIC"/>
    <property type="match status" value="1"/>
</dbReference>
<evidence type="ECO:0000313" key="3">
    <source>
        <dbReference type="Proteomes" id="UP000250369"/>
    </source>
</evidence>
<reference evidence="2 3" key="1">
    <citation type="journal article" date="2009" name="Int. J. Syst. Evol. Microbiol.">
        <title>Paenibacillus contaminans sp. nov., isolated from a contaminated laboratory plate.</title>
        <authorList>
            <person name="Chou J.H."/>
            <person name="Lee J.H."/>
            <person name="Lin M.C."/>
            <person name="Chang P.S."/>
            <person name="Arun A.B."/>
            <person name="Young C.C."/>
            <person name="Chen W.M."/>
        </authorList>
    </citation>
    <scope>NUCLEOTIDE SEQUENCE [LARGE SCALE GENOMIC DNA]</scope>
    <source>
        <strain evidence="2 3">CKOBP-6</strain>
    </source>
</reference>
<evidence type="ECO:0000313" key="2">
    <source>
        <dbReference type="EMBL" id="RAV09686.1"/>
    </source>
</evidence>
<gene>
    <name evidence="2" type="ORF">DQG23_39140</name>
</gene>
<dbReference type="PANTHER" id="PTHR40027:SF1">
    <property type="entry name" value="CELL DIVISION PROTEIN DIVIC"/>
    <property type="match status" value="1"/>
</dbReference>
<keyword evidence="1" id="KW-1133">Transmembrane helix</keyword>
<sequence>MLAAERSGSASFILAGIIRRFSNLMTPQELSHTTRPSKSPNRLMKLLSFIMVSLLIWACVTLWEQMGQFSAKGEQLAELKAKLDETNKVHDDLKREIARLNDPEYKEEKARKELRVAKPGETIFDLPN</sequence>
<dbReference type="AlphaFoldDB" id="A0A329LRB1"/>
<comment type="caution">
    <text evidence="2">The sequence shown here is derived from an EMBL/GenBank/DDBJ whole genome shotgun (WGS) entry which is preliminary data.</text>
</comment>
<dbReference type="PANTHER" id="PTHR40027">
    <property type="entry name" value="CELL DIVISION PROTEIN DIVIC"/>
    <property type="match status" value="1"/>
</dbReference>
<dbReference type="EMBL" id="QMFB01000048">
    <property type="protein sequence ID" value="RAV09686.1"/>
    <property type="molecule type" value="Genomic_DNA"/>
</dbReference>
<keyword evidence="3" id="KW-1185">Reference proteome</keyword>
<proteinExistence type="predicted"/>
<name>A0A329LRB1_9BACL</name>
<dbReference type="InterPro" id="IPR007060">
    <property type="entry name" value="FtsL/DivIC"/>
</dbReference>
<evidence type="ECO:0000256" key="1">
    <source>
        <dbReference type="SAM" id="Phobius"/>
    </source>
</evidence>
<keyword evidence="1" id="KW-0472">Membrane</keyword>
<feature type="transmembrane region" description="Helical" evidence="1">
    <location>
        <begin position="43"/>
        <end position="63"/>
    </location>
</feature>
<keyword evidence="1" id="KW-0812">Transmembrane</keyword>
<dbReference type="GO" id="GO:0051301">
    <property type="term" value="P:cell division"/>
    <property type="evidence" value="ECO:0007669"/>
    <property type="project" value="InterPro"/>
</dbReference>
<accession>A0A329LRB1</accession>